<evidence type="ECO:0000256" key="4">
    <source>
        <dbReference type="ARBA" id="ARBA00022679"/>
    </source>
</evidence>
<evidence type="ECO:0000256" key="5">
    <source>
        <dbReference type="ARBA" id="ARBA00022694"/>
    </source>
</evidence>
<protein>
    <recommendedName>
        <fullName evidence="3">tRNA dimethylallyltransferase</fullName>
        <ecNumber evidence="3">2.5.1.75</ecNumber>
    </recommendedName>
</protein>
<name>M1V7E6_CYAM1</name>
<evidence type="ECO:0000256" key="10">
    <source>
        <dbReference type="RuleBase" id="RU003785"/>
    </source>
</evidence>
<keyword evidence="7 10" id="KW-0067">ATP-binding</keyword>
<reference evidence="12 13" key="1">
    <citation type="journal article" date="2004" name="Nature">
        <title>Genome sequence of the ultrasmall unicellular red alga Cyanidioschyzon merolae 10D.</title>
        <authorList>
            <person name="Matsuzaki M."/>
            <person name="Misumi O."/>
            <person name="Shin-i T."/>
            <person name="Maruyama S."/>
            <person name="Takahara M."/>
            <person name="Miyagishima S."/>
            <person name="Mori T."/>
            <person name="Nishida K."/>
            <person name="Yagisawa F."/>
            <person name="Nishida K."/>
            <person name="Yoshida Y."/>
            <person name="Nishimura Y."/>
            <person name="Nakao S."/>
            <person name="Kobayashi T."/>
            <person name="Momoyama Y."/>
            <person name="Higashiyama T."/>
            <person name="Minoda A."/>
            <person name="Sano M."/>
            <person name="Nomoto H."/>
            <person name="Oishi K."/>
            <person name="Hayashi H."/>
            <person name="Ohta F."/>
            <person name="Nishizaka S."/>
            <person name="Haga S."/>
            <person name="Miura S."/>
            <person name="Morishita T."/>
            <person name="Kabeya Y."/>
            <person name="Terasawa K."/>
            <person name="Suzuki Y."/>
            <person name="Ishii Y."/>
            <person name="Asakawa S."/>
            <person name="Takano H."/>
            <person name="Ohta N."/>
            <person name="Kuroiwa H."/>
            <person name="Tanaka K."/>
            <person name="Shimizu N."/>
            <person name="Sugano S."/>
            <person name="Sato N."/>
            <person name="Nozaki H."/>
            <person name="Ogasawara N."/>
            <person name="Kohara Y."/>
            <person name="Kuroiwa T."/>
        </authorList>
    </citation>
    <scope>NUCLEOTIDE SEQUENCE [LARGE SCALE GENOMIC DNA]</scope>
    <source>
        <strain evidence="12 13">10D</strain>
    </source>
</reference>
<feature type="region of interest" description="Disordered" evidence="11">
    <location>
        <begin position="265"/>
        <end position="284"/>
    </location>
</feature>
<evidence type="ECO:0000256" key="7">
    <source>
        <dbReference type="ARBA" id="ARBA00022840"/>
    </source>
</evidence>
<evidence type="ECO:0000313" key="13">
    <source>
        <dbReference type="Proteomes" id="UP000007014"/>
    </source>
</evidence>
<reference evidence="12 13" key="2">
    <citation type="journal article" date="2007" name="BMC Biol.">
        <title>A 100%-complete sequence reveals unusually simple genomic features in the hot-spring red alga Cyanidioschyzon merolae.</title>
        <authorList>
            <person name="Nozaki H."/>
            <person name="Takano H."/>
            <person name="Misumi O."/>
            <person name="Terasawa K."/>
            <person name="Matsuzaki M."/>
            <person name="Maruyama S."/>
            <person name="Nishida K."/>
            <person name="Yagisawa F."/>
            <person name="Yoshida Y."/>
            <person name="Fujiwara T."/>
            <person name="Takio S."/>
            <person name="Tamura K."/>
            <person name="Chung S.J."/>
            <person name="Nakamura S."/>
            <person name="Kuroiwa H."/>
            <person name="Tanaka K."/>
            <person name="Sato N."/>
            <person name="Kuroiwa T."/>
        </authorList>
    </citation>
    <scope>NUCLEOTIDE SEQUENCE [LARGE SCALE GENOMIC DNA]</scope>
    <source>
        <strain evidence="12 13">10D</strain>
    </source>
</reference>
<proteinExistence type="inferred from homology"/>
<dbReference type="SUPFAM" id="SSF52540">
    <property type="entry name" value="P-loop containing nucleoside triphosphate hydrolases"/>
    <property type="match status" value="1"/>
</dbReference>
<dbReference type="KEGG" id="cme:CYME_CMS475C"/>
<evidence type="ECO:0000256" key="2">
    <source>
        <dbReference type="ARBA" id="ARBA00005842"/>
    </source>
</evidence>
<dbReference type="OrthoDB" id="775260at2759"/>
<sequence>MGTRHAYVSLSALSQGLANRRPFHPTVFGTLGSKQKRLQKCCFCNCGGRFRVTMRTVRGEGPAQRRPMVVVIAGPTAVGKSQLAHELAARLNGEIISADSVQVYRGLDIGANKPSALERSLIPYHLVDILEPSRDAFSAGSFYELARAATTAILGRQRVPIVVGGTMMYLRWYVLGKPATTAPTPEITRAVLAELALDEWDWDRCLARLAAHDPERAAMLHRNDWYRLRRALEVVKSTGGIGIGGLPLRGGAPCSRRATAAPLSATHMAAGPSSSSAWTDTAPPATITTKAPDLDVDFRCYFLSLPRVELNRRIDARCEDMVWRGLLLETAGLLRGPWAAIETGTGPEAGLDAETSKALSAFRAIGYRQAIEYLQHGERTPAGLRAFLAKFMQASRQYARRQIQWFRSETLFRWRAADQPDLVDRIENELQRVSPVDAHDDAEDARLRMESHREAKQMKRYQSCLQIFHDDSRAWQVLRALDPSRPSDPGVHAPPSLPTS</sequence>
<dbReference type="InterPro" id="IPR027417">
    <property type="entry name" value="P-loop_NTPase"/>
</dbReference>
<dbReference type="Gene3D" id="1.10.20.140">
    <property type="match status" value="1"/>
</dbReference>
<dbReference type="RefSeq" id="XP_005539056.1">
    <property type="nucleotide sequence ID" value="XM_005538999.1"/>
</dbReference>
<dbReference type="GO" id="GO:0005524">
    <property type="term" value="F:ATP binding"/>
    <property type="evidence" value="ECO:0007669"/>
    <property type="project" value="UniProtKB-KW"/>
</dbReference>
<keyword evidence="13" id="KW-1185">Reference proteome</keyword>
<dbReference type="NCBIfam" id="TIGR00174">
    <property type="entry name" value="miaA"/>
    <property type="match status" value="1"/>
</dbReference>
<dbReference type="Pfam" id="PF01715">
    <property type="entry name" value="IPPT"/>
    <property type="match status" value="1"/>
</dbReference>
<dbReference type="Gene3D" id="3.40.50.300">
    <property type="entry name" value="P-loop containing nucleotide triphosphate hydrolases"/>
    <property type="match status" value="1"/>
</dbReference>
<evidence type="ECO:0000256" key="6">
    <source>
        <dbReference type="ARBA" id="ARBA00022741"/>
    </source>
</evidence>
<keyword evidence="6 10" id="KW-0547">Nucleotide-binding</keyword>
<dbReference type="EC" id="2.5.1.75" evidence="3"/>
<dbReference type="HAMAP" id="MF_00185">
    <property type="entry name" value="IPP_trans"/>
    <property type="match status" value="1"/>
</dbReference>
<dbReference type="PANTHER" id="PTHR11088">
    <property type="entry name" value="TRNA DIMETHYLALLYLTRANSFERASE"/>
    <property type="match status" value="1"/>
</dbReference>
<dbReference type="AlphaFoldDB" id="M1V7E6"/>
<dbReference type="OMA" id="VPHYLID"/>
<comment type="cofactor">
    <cofactor evidence="1">
        <name>Mg(2+)</name>
        <dbReference type="ChEBI" id="CHEBI:18420"/>
    </cofactor>
</comment>
<keyword evidence="5" id="KW-0819">tRNA processing</keyword>
<dbReference type="GO" id="GO:0052381">
    <property type="term" value="F:tRNA dimethylallyltransferase activity"/>
    <property type="evidence" value="ECO:0007669"/>
    <property type="project" value="UniProtKB-EC"/>
</dbReference>
<dbReference type="GO" id="GO:0006400">
    <property type="term" value="P:tRNA modification"/>
    <property type="evidence" value="ECO:0007669"/>
    <property type="project" value="TreeGrafter"/>
</dbReference>
<dbReference type="EMBL" id="AP006501">
    <property type="protein sequence ID" value="BAM83020.1"/>
    <property type="molecule type" value="Genomic_DNA"/>
</dbReference>
<keyword evidence="8" id="KW-0460">Magnesium</keyword>
<comment type="catalytic activity">
    <reaction evidence="9">
        <text>adenosine(37) in tRNA + dimethylallyl diphosphate = N(6)-dimethylallyladenosine(37) in tRNA + diphosphate</text>
        <dbReference type="Rhea" id="RHEA:26482"/>
        <dbReference type="Rhea" id="RHEA-COMP:10162"/>
        <dbReference type="Rhea" id="RHEA-COMP:10375"/>
        <dbReference type="ChEBI" id="CHEBI:33019"/>
        <dbReference type="ChEBI" id="CHEBI:57623"/>
        <dbReference type="ChEBI" id="CHEBI:74411"/>
        <dbReference type="ChEBI" id="CHEBI:74415"/>
        <dbReference type="EC" id="2.5.1.75"/>
    </reaction>
</comment>
<dbReference type="PANTHER" id="PTHR11088:SF60">
    <property type="entry name" value="TRNA DIMETHYLALLYLTRANSFERASE"/>
    <property type="match status" value="1"/>
</dbReference>
<evidence type="ECO:0000313" key="12">
    <source>
        <dbReference type="EMBL" id="BAM83020.1"/>
    </source>
</evidence>
<dbReference type="eggNOG" id="KOG1384">
    <property type="taxonomic scope" value="Eukaryota"/>
</dbReference>
<evidence type="ECO:0000256" key="8">
    <source>
        <dbReference type="ARBA" id="ARBA00022842"/>
    </source>
</evidence>
<dbReference type="GO" id="GO:0009691">
    <property type="term" value="P:cytokinin biosynthetic process"/>
    <property type="evidence" value="ECO:0007669"/>
    <property type="project" value="TreeGrafter"/>
</dbReference>
<dbReference type="Gramene" id="CMS475CT">
    <property type="protein sequence ID" value="CMS475CT"/>
    <property type="gene ID" value="CMS475C"/>
</dbReference>
<dbReference type="HOGENOM" id="CLU_032616_0_2_1"/>
<dbReference type="InterPro" id="IPR039657">
    <property type="entry name" value="Dimethylallyltransferase"/>
</dbReference>
<comment type="similarity">
    <text evidence="2 10">Belongs to the IPP transferase family.</text>
</comment>
<dbReference type="STRING" id="280699.M1V7E6"/>
<organism evidence="12 13">
    <name type="scientific">Cyanidioschyzon merolae (strain NIES-3377 / 10D)</name>
    <name type="common">Unicellular red alga</name>
    <dbReference type="NCBI Taxonomy" id="280699"/>
    <lineage>
        <taxon>Eukaryota</taxon>
        <taxon>Rhodophyta</taxon>
        <taxon>Bangiophyceae</taxon>
        <taxon>Cyanidiales</taxon>
        <taxon>Cyanidiaceae</taxon>
        <taxon>Cyanidioschyzon</taxon>
    </lineage>
</organism>
<gene>
    <name evidence="12" type="ORF">CYME_CMS475C</name>
</gene>
<evidence type="ECO:0000256" key="3">
    <source>
        <dbReference type="ARBA" id="ARBA00012665"/>
    </source>
</evidence>
<accession>M1V7E6</accession>
<feature type="region of interest" description="Disordered" evidence="11">
    <location>
        <begin position="481"/>
        <end position="500"/>
    </location>
</feature>
<dbReference type="InterPro" id="IPR018022">
    <property type="entry name" value="IPT"/>
</dbReference>
<keyword evidence="4 10" id="KW-0808">Transferase</keyword>
<dbReference type="CDD" id="cd02019">
    <property type="entry name" value="NK"/>
    <property type="match status" value="1"/>
</dbReference>
<dbReference type="Proteomes" id="UP000007014">
    <property type="component" value="Chromosome 19"/>
</dbReference>
<evidence type="ECO:0000256" key="11">
    <source>
        <dbReference type="SAM" id="MobiDB-lite"/>
    </source>
</evidence>
<evidence type="ECO:0000256" key="1">
    <source>
        <dbReference type="ARBA" id="ARBA00001946"/>
    </source>
</evidence>
<dbReference type="GeneID" id="16997561"/>
<evidence type="ECO:0000256" key="9">
    <source>
        <dbReference type="ARBA" id="ARBA00049563"/>
    </source>
</evidence>